<name>A0ABW1YNE2_9GAMM</name>
<dbReference type="RefSeq" id="WP_377482866.1">
    <property type="nucleotide sequence ID" value="NZ_JBHSVR010000001.1"/>
</dbReference>
<reference evidence="4" key="1">
    <citation type="journal article" date="2019" name="Int. J. Syst. Evol. Microbiol.">
        <title>The Global Catalogue of Microorganisms (GCM) 10K type strain sequencing project: providing services to taxonomists for standard genome sequencing and annotation.</title>
        <authorList>
            <consortium name="The Broad Institute Genomics Platform"/>
            <consortium name="The Broad Institute Genome Sequencing Center for Infectious Disease"/>
            <person name="Wu L."/>
            <person name="Ma J."/>
        </authorList>
    </citation>
    <scope>NUCLEOTIDE SEQUENCE [LARGE SCALE GENOMIC DNA]</scope>
    <source>
        <strain evidence="4">CGMCC 1.13718</strain>
    </source>
</reference>
<feature type="chain" id="PRO_5046242913" evidence="1">
    <location>
        <begin position="21"/>
        <end position="645"/>
    </location>
</feature>
<evidence type="ECO:0000313" key="4">
    <source>
        <dbReference type="Proteomes" id="UP001596425"/>
    </source>
</evidence>
<dbReference type="PROSITE" id="PS51257">
    <property type="entry name" value="PROKAR_LIPOPROTEIN"/>
    <property type="match status" value="1"/>
</dbReference>
<evidence type="ECO:0000259" key="2">
    <source>
        <dbReference type="PROSITE" id="PS51662"/>
    </source>
</evidence>
<proteinExistence type="predicted"/>
<evidence type="ECO:0000313" key="3">
    <source>
        <dbReference type="EMBL" id="MFC6633112.1"/>
    </source>
</evidence>
<protein>
    <submittedName>
        <fullName evidence="3">Phytase</fullName>
    </submittedName>
</protein>
<dbReference type="Gene3D" id="2.120.10.30">
    <property type="entry name" value="TolB, C-terminal domain"/>
    <property type="match status" value="2"/>
</dbReference>
<accession>A0ABW1YNE2</accession>
<gene>
    <name evidence="3" type="ORF">ACFQBM_07475</name>
</gene>
<keyword evidence="1" id="KW-0732">Signal</keyword>
<dbReference type="EMBL" id="JBHSVR010000001">
    <property type="protein sequence ID" value="MFC6633112.1"/>
    <property type="molecule type" value="Genomic_DNA"/>
</dbReference>
<keyword evidence="4" id="KW-1185">Reference proteome</keyword>
<dbReference type="Proteomes" id="UP001596425">
    <property type="component" value="Unassembled WGS sequence"/>
</dbReference>
<sequence length="645" mass="69578">MAQKKFLKVCLAATVAGLLAGCDATTESPAQQAEVLKSQQSISLNGVVSSQLAPLTLADKNYLLLASEERGLVLIDENGSEAAALDGGSVERFALQAQGDDQWLVAAYDEESAEIQLRAVQTDTASGAPGLKYLGAVASAAPQAALCFSRQNGRTHLFAIDETGLGHEYVVHPRDQAWAFSEVRQLHFGEQVNACAVDALQQQLLVSQPPLGIWSLNADAEKDEERRVFVAADKLGENFGGFWIDSTAGHLWLTSGDEVRAYNLKLPRAEAVFARALYDMEPVSAVLQGGALLVLEEESNSIRQFSADLPPPAAETQALRARSEIPRVAARAQTQPVVSGGDAADDPAIWVNPDNVADSLILGTDKKSGLNIYRLDGKLLRQFPVGRVNNVDLRSVEHPQYAALAAASNRTTPGVSLFGITDSGEVESLGLREMDLQDPYGLCMYQQEGKQFVWISDKEGGLHLAEILLGDNPREWQLRNRASLPVESQVEGCVADDERETLFFGEEDAGVWRLDITAFVAGEGKPQLVAAVDEERLVADVEGMGLYLNGDNSYLVVSSQGNNSYTLFSRDGSEFVGHFRVDMNLDQGIDGSSETDGLEVTSAALGADYPEGLLIVQDGRNRLPSEAQNFKLVSWGDIAGKLELQ</sequence>
<feature type="domain" description="BPP" evidence="2">
    <location>
        <begin position="23"/>
        <end position="316"/>
    </location>
</feature>
<feature type="signal peptide" evidence="1">
    <location>
        <begin position="1"/>
        <end position="20"/>
    </location>
</feature>
<evidence type="ECO:0000256" key="1">
    <source>
        <dbReference type="SAM" id="SignalP"/>
    </source>
</evidence>
<dbReference type="InterPro" id="IPR003431">
    <property type="entry name" value="B-propeller_Phytase"/>
</dbReference>
<dbReference type="InterPro" id="IPR011042">
    <property type="entry name" value="6-blade_b-propeller_TolB-like"/>
</dbReference>
<feature type="domain" description="BPP" evidence="2">
    <location>
        <begin position="318"/>
        <end position="642"/>
    </location>
</feature>
<comment type="caution">
    <text evidence="3">The sequence shown here is derived from an EMBL/GenBank/DDBJ whole genome shotgun (WGS) entry which is preliminary data.</text>
</comment>
<organism evidence="3 4">
    <name type="scientific">Microbulbifer taiwanensis</name>
    <dbReference type="NCBI Taxonomy" id="986746"/>
    <lineage>
        <taxon>Bacteria</taxon>
        <taxon>Pseudomonadati</taxon>
        <taxon>Pseudomonadota</taxon>
        <taxon>Gammaproteobacteria</taxon>
        <taxon>Cellvibrionales</taxon>
        <taxon>Microbulbiferaceae</taxon>
        <taxon>Microbulbifer</taxon>
    </lineage>
</organism>
<dbReference type="SUPFAM" id="SSF50956">
    <property type="entry name" value="Thermostable phytase (3-phytase)"/>
    <property type="match status" value="2"/>
</dbReference>
<dbReference type="Pfam" id="PF02333">
    <property type="entry name" value="Phytase"/>
    <property type="match status" value="1"/>
</dbReference>
<dbReference type="PROSITE" id="PS51662">
    <property type="entry name" value="BP_PHYTASE"/>
    <property type="match status" value="2"/>
</dbReference>